<evidence type="ECO:0000259" key="6">
    <source>
        <dbReference type="PROSITE" id="PS50217"/>
    </source>
</evidence>
<keyword evidence="8" id="KW-1185">Reference proteome</keyword>
<evidence type="ECO:0000256" key="1">
    <source>
        <dbReference type="ARBA" id="ARBA00023015"/>
    </source>
</evidence>
<dbReference type="SMART" id="SM00338">
    <property type="entry name" value="BRLZ"/>
    <property type="match status" value="1"/>
</dbReference>
<dbReference type="PANTHER" id="PTHR45764">
    <property type="entry name" value="BZIP TRANSCRIPTION FACTOR 44"/>
    <property type="match status" value="1"/>
</dbReference>
<dbReference type="PROSITE" id="PS00036">
    <property type="entry name" value="BZIP_BASIC"/>
    <property type="match status" value="1"/>
</dbReference>
<dbReference type="Gene3D" id="1.20.5.170">
    <property type="match status" value="1"/>
</dbReference>
<dbReference type="Pfam" id="PF00170">
    <property type="entry name" value="bZIP_1"/>
    <property type="match status" value="1"/>
</dbReference>
<dbReference type="GO" id="GO:0003700">
    <property type="term" value="F:DNA-binding transcription factor activity"/>
    <property type="evidence" value="ECO:0007669"/>
    <property type="project" value="InterPro"/>
</dbReference>
<dbReference type="STRING" id="97972.A0A2V1D508"/>
<evidence type="ECO:0000256" key="3">
    <source>
        <dbReference type="ARBA" id="ARBA00023163"/>
    </source>
</evidence>
<dbReference type="GO" id="GO:0003677">
    <property type="term" value="F:DNA binding"/>
    <property type="evidence" value="ECO:0007669"/>
    <property type="project" value="UniProtKB-KW"/>
</dbReference>
<evidence type="ECO:0000313" key="8">
    <source>
        <dbReference type="Proteomes" id="UP000244855"/>
    </source>
</evidence>
<dbReference type="AlphaFoldDB" id="A0A2V1D508"/>
<dbReference type="PROSITE" id="PS50217">
    <property type="entry name" value="BZIP"/>
    <property type="match status" value="1"/>
</dbReference>
<evidence type="ECO:0000256" key="5">
    <source>
        <dbReference type="SAM" id="Coils"/>
    </source>
</evidence>
<dbReference type="InterPro" id="IPR046347">
    <property type="entry name" value="bZIP_sf"/>
</dbReference>
<name>A0A2V1D508_9PLEO</name>
<reference evidence="7 8" key="1">
    <citation type="journal article" date="2018" name="Sci. Rep.">
        <title>Comparative genomics provides insights into the lifestyle and reveals functional heterogeneity of dark septate endophytic fungi.</title>
        <authorList>
            <person name="Knapp D.G."/>
            <person name="Nemeth J.B."/>
            <person name="Barry K."/>
            <person name="Hainaut M."/>
            <person name="Henrissat B."/>
            <person name="Johnson J."/>
            <person name="Kuo A."/>
            <person name="Lim J.H.P."/>
            <person name="Lipzen A."/>
            <person name="Nolan M."/>
            <person name="Ohm R.A."/>
            <person name="Tamas L."/>
            <person name="Grigoriev I.V."/>
            <person name="Spatafora J.W."/>
            <person name="Nagy L.G."/>
            <person name="Kovacs G.M."/>
        </authorList>
    </citation>
    <scope>NUCLEOTIDE SEQUENCE [LARGE SCALE GENOMIC DNA]</scope>
    <source>
        <strain evidence="7 8">DSE2036</strain>
    </source>
</reference>
<sequence length="248" mass="28273">MRMPSRWETSLNVRSVAYIQGSSFVADIIPSPPIETASRMAFQPQITPQSSCSEKPYFLPCMSGGENSTVPLELIYGLDEYAGYQELNLCAMITPSGGPVASPMTPPMDGTLRDGLDPHLSKAFIQNNRRNVRRRMQNREAQRRFRERREQEQKTLQQVVDDLRNEYQALCDQHAKTTTEVSRLLEENDALRSEVKNLRQRWRLMLVVLQWPEDSRTPSSPGGDAAFFDDVRHCLRHLADEPSPHSPS</sequence>
<dbReference type="EMBL" id="KZ805614">
    <property type="protein sequence ID" value="PVH93127.1"/>
    <property type="molecule type" value="Genomic_DNA"/>
</dbReference>
<gene>
    <name evidence="7" type="ORF">DM02DRAFT_249430</name>
</gene>
<dbReference type="Proteomes" id="UP000244855">
    <property type="component" value="Unassembled WGS sequence"/>
</dbReference>
<keyword evidence="5" id="KW-0175">Coiled coil</keyword>
<feature type="domain" description="BZIP" evidence="6">
    <location>
        <begin position="128"/>
        <end position="191"/>
    </location>
</feature>
<proteinExistence type="predicted"/>
<dbReference type="PANTHER" id="PTHR45764:SF38">
    <property type="entry name" value="BZIP TRANSCRIPTION FACTOR 44"/>
    <property type="match status" value="1"/>
</dbReference>
<dbReference type="OrthoDB" id="4363243at2759"/>
<feature type="coiled-coil region" evidence="5">
    <location>
        <begin position="146"/>
        <end position="201"/>
    </location>
</feature>
<evidence type="ECO:0000313" key="7">
    <source>
        <dbReference type="EMBL" id="PVH93127.1"/>
    </source>
</evidence>
<accession>A0A2V1D508</accession>
<dbReference type="InterPro" id="IPR004827">
    <property type="entry name" value="bZIP"/>
</dbReference>
<keyword evidence="4" id="KW-0539">Nucleus</keyword>
<dbReference type="SUPFAM" id="SSF57959">
    <property type="entry name" value="Leucine zipper domain"/>
    <property type="match status" value="1"/>
</dbReference>
<keyword evidence="2" id="KW-0238">DNA-binding</keyword>
<keyword evidence="1" id="KW-0805">Transcription regulation</keyword>
<organism evidence="7 8">
    <name type="scientific">Periconia macrospinosa</name>
    <dbReference type="NCBI Taxonomy" id="97972"/>
    <lineage>
        <taxon>Eukaryota</taxon>
        <taxon>Fungi</taxon>
        <taxon>Dikarya</taxon>
        <taxon>Ascomycota</taxon>
        <taxon>Pezizomycotina</taxon>
        <taxon>Dothideomycetes</taxon>
        <taxon>Pleosporomycetidae</taxon>
        <taxon>Pleosporales</taxon>
        <taxon>Massarineae</taxon>
        <taxon>Periconiaceae</taxon>
        <taxon>Periconia</taxon>
    </lineage>
</organism>
<protein>
    <recommendedName>
        <fullName evidence="6">BZIP domain-containing protein</fullName>
    </recommendedName>
</protein>
<evidence type="ECO:0000256" key="2">
    <source>
        <dbReference type="ARBA" id="ARBA00023125"/>
    </source>
</evidence>
<keyword evidence="3" id="KW-0804">Transcription</keyword>
<evidence type="ECO:0000256" key="4">
    <source>
        <dbReference type="ARBA" id="ARBA00023242"/>
    </source>
</evidence>